<evidence type="ECO:0000259" key="3">
    <source>
        <dbReference type="PROSITE" id="PS51387"/>
    </source>
</evidence>
<accession>A0AAD5MZD9</accession>
<keyword evidence="2" id="KW-0560">Oxidoreductase</keyword>
<evidence type="ECO:0000256" key="2">
    <source>
        <dbReference type="ARBA" id="ARBA00023002"/>
    </source>
</evidence>
<evidence type="ECO:0000256" key="1">
    <source>
        <dbReference type="ARBA" id="ARBA00001974"/>
    </source>
</evidence>
<dbReference type="GO" id="GO:0016491">
    <property type="term" value="F:oxidoreductase activity"/>
    <property type="evidence" value="ECO:0007669"/>
    <property type="project" value="UniProtKB-KW"/>
</dbReference>
<dbReference type="GO" id="GO:0005739">
    <property type="term" value="C:mitochondrion"/>
    <property type="evidence" value="ECO:0007669"/>
    <property type="project" value="TreeGrafter"/>
</dbReference>
<reference evidence="4" key="1">
    <citation type="submission" date="2021-06" db="EMBL/GenBank/DDBJ databases">
        <title>Parelaphostrongylus tenuis whole genome reference sequence.</title>
        <authorList>
            <person name="Garwood T.J."/>
            <person name="Larsen P.A."/>
            <person name="Fountain-Jones N.M."/>
            <person name="Garbe J.R."/>
            <person name="Macchietto M.G."/>
            <person name="Kania S.A."/>
            <person name="Gerhold R.W."/>
            <person name="Richards J.E."/>
            <person name="Wolf T.M."/>
        </authorList>
    </citation>
    <scope>NUCLEOTIDE SEQUENCE</scope>
    <source>
        <strain evidence="4">MNPRO001-30</strain>
        <tissue evidence="4">Meninges</tissue>
    </source>
</reference>
<proteinExistence type="predicted"/>
<dbReference type="PROSITE" id="PS51387">
    <property type="entry name" value="FAD_PCMH"/>
    <property type="match status" value="1"/>
</dbReference>
<dbReference type="EMBL" id="JAHQIW010003404">
    <property type="protein sequence ID" value="KAJ1358566.1"/>
    <property type="molecule type" value="Genomic_DNA"/>
</dbReference>
<protein>
    <recommendedName>
        <fullName evidence="3">FAD-binding PCMH-type domain-containing protein</fullName>
    </recommendedName>
</protein>
<dbReference type="InterPro" id="IPR036318">
    <property type="entry name" value="FAD-bd_PCMH-like_sf"/>
</dbReference>
<dbReference type="InterPro" id="IPR016167">
    <property type="entry name" value="FAD-bd_PCMH_sub1"/>
</dbReference>
<dbReference type="AlphaFoldDB" id="A0AAD5MZD9"/>
<dbReference type="Proteomes" id="UP001196413">
    <property type="component" value="Unassembled WGS sequence"/>
</dbReference>
<evidence type="ECO:0000313" key="5">
    <source>
        <dbReference type="Proteomes" id="UP001196413"/>
    </source>
</evidence>
<name>A0AAD5MZD9_PARTN</name>
<dbReference type="SUPFAM" id="SSF56176">
    <property type="entry name" value="FAD-binding/transporter-associated domain-like"/>
    <property type="match status" value="1"/>
</dbReference>
<organism evidence="4 5">
    <name type="scientific">Parelaphostrongylus tenuis</name>
    <name type="common">Meningeal worm</name>
    <dbReference type="NCBI Taxonomy" id="148309"/>
    <lineage>
        <taxon>Eukaryota</taxon>
        <taxon>Metazoa</taxon>
        <taxon>Ecdysozoa</taxon>
        <taxon>Nematoda</taxon>
        <taxon>Chromadorea</taxon>
        <taxon>Rhabditida</taxon>
        <taxon>Rhabditina</taxon>
        <taxon>Rhabditomorpha</taxon>
        <taxon>Strongyloidea</taxon>
        <taxon>Metastrongylidae</taxon>
        <taxon>Parelaphostrongylus</taxon>
    </lineage>
</organism>
<dbReference type="InterPro" id="IPR006094">
    <property type="entry name" value="Oxid_FAD_bind_N"/>
</dbReference>
<gene>
    <name evidence="4" type="ORF">KIN20_017031</name>
</gene>
<dbReference type="Pfam" id="PF01565">
    <property type="entry name" value="FAD_binding_4"/>
    <property type="match status" value="1"/>
</dbReference>
<dbReference type="InterPro" id="IPR051264">
    <property type="entry name" value="FAD-oxidored/transferase_4"/>
</dbReference>
<dbReference type="Gene3D" id="3.30.43.10">
    <property type="entry name" value="Uridine Diphospho-n-acetylenolpyruvylglucosamine Reductase, domain 2"/>
    <property type="match status" value="1"/>
</dbReference>
<comment type="cofactor">
    <cofactor evidence="1">
        <name>FAD</name>
        <dbReference type="ChEBI" id="CHEBI:57692"/>
    </cofactor>
</comment>
<sequence>MLATAARDPRFATVESSDIRIFESICGRDHVKTEDIDTYRTDWSKAFKGNPACVLLPKTTEEVSAILAHCSQRRIAVVPQAGNTGLVGGSVPLHDEIVVSIKRIKEQFIFDDTTVI</sequence>
<keyword evidence="5" id="KW-1185">Reference proteome</keyword>
<dbReference type="PANTHER" id="PTHR43716">
    <property type="entry name" value="D-2-HYDROXYGLUTARATE DEHYDROGENASE, MITOCHONDRIAL"/>
    <property type="match status" value="1"/>
</dbReference>
<dbReference type="InterPro" id="IPR016166">
    <property type="entry name" value="FAD-bd_PCMH"/>
</dbReference>
<feature type="domain" description="FAD-binding PCMH-type" evidence="3">
    <location>
        <begin position="47"/>
        <end position="116"/>
    </location>
</feature>
<dbReference type="FunFam" id="3.30.43.10:FF:000011">
    <property type="entry name" value="D-lactate dehydrogenase (Cytochrome)"/>
    <property type="match status" value="1"/>
</dbReference>
<dbReference type="GO" id="GO:0071949">
    <property type="term" value="F:FAD binding"/>
    <property type="evidence" value="ECO:0007669"/>
    <property type="project" value="InterPro"/>
</dbReference>
<comment type="caution">
    <text evidence="4">The sequence shown here is derived from an EMBL/GenBank/DDBJ whole genome shotgun (WGS) entry which is preliminary data.</text>
</comment>
<evidence type="ECO:0000313" key="4">
    <source>
        <dbReference type="EMBL" id="KAJ1358566.1"/>
    </source>
</evidence>
<dbReference type="PANTHER" id="PTHR43716:SF1">
    <property type="entry name" value="D-2-HYDROXYGLUTARATE DEHYDROGENASE, MITOCHONDRIAL"/>
    <property type="match status" value="1"/>
</dbReference>